<name>A0ABQ5BNP2_9ASTR</name>
<organism evidence="2 3">
    <name type="scientific">Tanacetum coccineum</name>
    <dbReference type="NCBI Taxonomy" id="301880"/>
    <lineage>
        <taxon>Eukaryota</taxon>
        <taxon>Viridiplantae</taxon>
        <taxon>Streptophyta</taxon>
        <taxon>Embryophyta</taxon>
        <taxon>Tracheophyta</taxon>
        <taxon>Spermatophyta</taxon>
        <taxon>Magnoliopsida</taxon>
        <taxon>eudicotyledons</taxon>
        <taxon>Gunneridae</taxon>
        <taxon>Pentapetalae</taxon>
        <taxon>asterids</taxon>
        <taxon>campanulids</taxon>
        <taxon>Asterales</taxon>
        <taxon>Asteraceae</taxon>
        <taxon>Asteroideae</taxon>
        <taxon>Anthemideae</taxon>
        <taxon>Anthemidinae</taxon>
        <taxon>Tanacetum</taxon>
    </lineage>
</organism>
<keyword evidence="3" id="KW-1185">Reference proteome</keyword>
<accession>A0ABQ5BNP2</accession>
<dbReference type="Proteomes" id="UP001151760">
    <property type="component" value="Unassembled WGS sequence"/>
</dbReference>
<gene>
    <name evidence="2" type="ORF">Tco_0874124</name>
</gene>
<dbReference type="EMBL" id="BQNB010013395">
    <property type="protein sequence ID" value="GJT15418.1"/>
    <property type="molecule type" value="Genomic_DNA"/>
</dbReference>
<dbReference type="InterPro" id="IPR007321">
    <property type="entry name" value="Transposase_28"/>
</dbReference>
<dbReference type="PANTHER" id="PTHR31099:SF41">
    <property type="entry name" value="TRANSPOSASE (PUTATIVE), GYPSY TYPE-RELATED"/>
    <property type="match status" value="1"/>
</dbReference>
<reference evidence="2" key="1">
    <citation type="journal article" date="2022" name="Int. J. Mol. Sci.">
        <title>Draft Genome of Tanacetum Coccineum: Genomic Comparison of Closely Related Tanacetum-Family Plants.</title>
        <authorList>
            <person name="Yamashiro T."/>
            <person name="Shiraishi A."/>
            <person name="Nakayama K."/>
            <person name="Satake H."/>
        </authorList>
    </citation>
    <scope>NUCLEOTIDE SEQUENCE</scope>
</reference>
<protein>
    <recommendedName>
        <fullName evidence="1">Transposase (putative) gypsy type domain-containing protein</fullName>
    </recommendedName>
</protein>
<dbReference type="PANTHER" id="PTHR31099">
    <property type="entry name" value="OS06G0165300 PROTEIN"/>
    <property type="match status" value="1"/>
</dbReference>
<proteinExistence type="predicted"/>
<evidence type="ECO:0000313" key="2">
    <source>
        <dbReference type="EMBL" id="GJT15418.1"/>
    </source>
</evidence>
<feature type="domain" description="Transposase (putative) gypsy type" evidence="1">
    <location>
        <begin position="12"/>
        <end position="72"/>
    </location>
</feature>
<sequence length="257" mass="29295">MPTGKIGVYTRFFEYANFRLPLSTFLVNVLRHYRIHISQLSLNSAAKVSHFEILCRVHGFEPTVGLFRCFYVNSKNKGWMSFSKRQGNDVVCCTKPLDSLKSWNDHFFWVDDFACPASFSWNTSKSVSNDPFPKSFEFNAEHYATLVAYPAPFHKYPEPFLCLIGFSRNGLSRWIRGVAGPGPRVRSCTKSSNEMIPCTTKDLRLSGSLSLDLRKRPMEAFRLSCFFRTVASPEACYTYYTSSVSVTPSVITRSMLT</sequence>
<comment type="caution">
    <text evidence="2">The sequence shown here is derived from an EMBL/GenBank/DDBJ whole genome shotgun (WGS) entry which is preliminary data.</text>
</comment>
<evidence type="ECO:0000259" key="1">
    <source>
        <dbReference type="Pfam" id="PF04195"/>
    </source>
</evidence>
<dbReference type="Pfam" id="PF04195">
    <property type="entry name" value="Transposase_28"/>
    <property type="match status" value="1"/>
</dbReference>
<evidence type="ECO:0000313" key="3">
    <source>
        <dbReference type="Proteomes" id="UP001151760"/>
    </source>
</evidence>
<reference evidence="2" key="2">
    <citation type="submission" date="2022-01" db="EMBL/GenBank/DDBJ databases">
        <authorList>
            <person name="Yamashiro T."/>
            <person name="Shiraishi A."/>
            <person name="Satake H."/>
            <person name="Nakayama K."/>
        </authorList>
    </citation>
    <scope>NUCLEOTIDE SEQUENCE</scope>
</reference>